<dbReference type="PANTHER" id="PTHR42878">
    <property type="entry name" value="TWO-COMPONENT HISTIDINE KINASE"/>
    <property type="match status" value="1"/>
</dbReference>
<organism evidence="10 11">
    <name type="scientific">Anseongella ginsenosidimutans</name>
    <dbReference type="NCBI Taxonomy" id="496056"/>
    <lineage>
        <taxon>Bacteria</taxon>
        <taxon>Pseudomonadati</taxon>
        <taxon>Bacteroidota</taxon>
        <taxon>Sphingobacteriia</taxon>
        <taxon>Sphingobacteriales</taxon>
        <taxon>Sphingobacteriaceae</taxon>
        <taxon>Anseongella</taxon>
    </lineage>
</organism>
<feature type="domain" description="PAS" evidence="8">
    <location>
        <begin position="17"/>
        <end position="57"/>
    </location>
</feature>
<dbReference type="InterPro" id="IPR000014">
    <property type="entry name" value="PAS"/>
</dbReference>
<comment type="caution">
    <text evidence="10">The sequence shown here is derived from an EMBL/GenBank/DDBJ whole genome shotgun (WGS) entry which is preliminary data.</text>
</comment>
<keyword evidence="3" id="KW-0597">Phosphoprotein</keyword>
<dbReference type="InterPro" id="IPR035965">
    <property type="entry name" value="PAS-like_dom_sf"/>
</dbReference>
<dbReference type="Gene3D" id="1.10.287.130">
    <property type="match status" value="1"/>
</dbReference>
<feature type="domain" description="Histidine kinase" evidence="7">
    <location>
        <begin position="191"/>
        <end position="419"/>
    </location>
</feature>
<dbReference type="GO" id="GO:0007234">
    <property type="term" value="P:osmosensory signaling via phosphorelay pathway"/>
    <property type="evidence" value="ECO:0007669"/>
    <property type="project" value="TreeGrafter"/>
</dbReference>
<dbReference type="InterPro" id="IPR003661">
    <property type="entry name" value="HisK_dim/P_dom"/>
</dbReference>
<dbReference type="PROSITE" id="PS50109">
    <property type="entry name" value="HIS_KIN"/>
    <property type="match status" value="1"/>
</dbReference>
<dbReference type="InterPro" id="IPR000700">
    <property type="entry name" value="PAS-assoc_C"/>
</dbReference>
<dbReference type="InterPro" id="IPR036097">
    <property type="entry name" value="HisK_dim/P_sf"/>
</dbReference>
<evidence type="ECO:0000256" key="6">
    <source>
        <dbReference type="ARBA" id="ARBA00023136"/>
    </source>
</evidence>
<reference evidence="10 11" key="1">
    <citation type="submission" date="2019-03" db="EMBL/GenBank/DDBJ databases">
        <title>Genomic Encyclopedia of Type Strains, Phase IV (KMG-IV): sequencing the most valuable type-strain genomes for metagenomic binning, comparative biology and taxonomic classification.</title>
        <authorList>
            <person name="Goeker M."/>
        </authorList>
    </citation>
    <scope>NUCLEOTIDE SEQUENCE [LARGE SCALE GENOMIC DNA]</scope>
    <source>
        <strain evidence="10 11">DSM 21100</strain>
    </source>
</reference>
<evidence type="ECO:0000256" key="2">
    <source>
        <dbReference type="ARBA" id="ARBA00012438"/>
    </source>
</evidence>
<evidence type="ECO:0000256" key="1">
    <source>
        <dbReference type="ARBA" id="ARBA00000085"/>
    </source>
</evidence>
<dbReference type="EC" id="2.7.13.3" evidence="2"/>
<dbReference type="Gene3D" id="3.30.450.20">
    <property type="entry name" value="PAS domain"/>
    <property type="match status" value="1"/>
</dbReference>
<dbReference type="Pfam" id="PF00512">
    <property type="entry name" value="HisKA"/>
    <property type="match status" value="1"/>
</dbReference>
<feature type="domain" description="PAC" evidence="9">
    <location>
        <begin position="96"/>
        <end position="148"/>
    </location>
</feature>
<dbReference type="FunFam" id="3.30.565.10:FF:000006">
    <property type="entry name" value="Sensor histidine kinase WalK"/>
    <property type="match status" value="1"/>
</dbReference>
<dbReference type="SUPFAM" id="SSF55874">
    <property type="entry name" value="ATPase domain of HSP90 chaperone/DNA topoisomerase II/histidine kinase"/>
    <property type="match status" value="1"/>
</dbReference>
<dbReference type="AlphaFoldDB" id="A0A4V2UTR0"/>
<evidence type="ECO:0000256" key="5">
    <source>
        <dbReference type="ARBA" id="ARBA00022777"/>
    </source>
</evidence>
<dbReference type="Pfam" id="PF02518">
    <property type="entry name" value="HATPase_c"/>
    <property type="match status" value="1"/>
</dbReference>
<dbReference type="GO" id="GO:0000155">
    <property type="term" value="F:phosphorelay sensor kinase activity"/>
    <property type="evidence" value="ECO:0007669"/>
    <property type="project" value="InterPro"/>
</dbReference>
<evidence type="ECO:0000313" key="10">
    <source>
        <dbReference type="EMBL" id="TCS87296.1"/>
    </source>
</evidence>
<name>A0A4V2UTR0_9SPHI</name>
<dbReference type="Gene3D" id="3.30.565.10">
    <property type="entry name" value="Histidine kinase-like ATPase, C-terminal domain"/>
    <property type="match status" value="1"/>
</dbReference>
<evidence type="ECO:0000313" key="11">
    <source>
        <dbReference type="Proteomes" id="UP000295807"/>
    </source>
</evidence>
<dbReference type="GO" id="GO:0016020">
    <property type="term" value="C:membrane"/>
    <property type="evidence" value="ECO:0007669"/>
    <property type="project" value="UniProtKB-SubCell"/>
</dbReference>
<evidence type="ECO:0000259" key="8">
    <source>
        <dbReference type="PROSITE" id="PS50112"/>
    </source>
</evidence>
<dbReference type="InterPro" id="IPR005467">
    <property type="entry name" value="His_kinase_dom"/>
</dbReference>
<accession>A0A4V2UTR0</accession>
<dbReference type="SUPFAM" id="SSF55785">
    <property type="entry name" value="PYP-like sensor domain (PAS domain)"/>
    <property type="match status" value="1"/>
</dbReference>
<dbReference type="OrthoDB" id="9813151at2"/>
<proteinExistence type="predicted"/>
<dbReference type="EMBL" id="SMAD01000005">
    <property type="protein sequence ID" value="TCS87296.1"/>
    <property type="molecule type" value="Genomic_DNA"/>
</dbReference>
<keyword evidence="5" id="KW-0418">Kinase</keyword>
<dbReference type="InterPro" id="IPR004358">
    <property type="entry name" value="Sig_transdc_His_kin-like_C"/>
</dbReference>
<comment type="catalytic activity">
    <reaction evidence="1">
        <text>ATP + protein L-histidine = ADP + protein N-phospho-L-histidine.</text>
        <dbReference type="EC" id="2.7.13.3"/>
    </reaction>
</comment>
<dbReference type="CDD" id="cd00082">
    <property type="entry name" value="HisKA"/>
    <property type="match status" value="1"/>
</dbReference>
<dbReference type="RefSeq" id="WP_132129093.1">
    <property type="nucleotide sequence ID" value="NZ_CP042432.1"/>
</dbReference>
<evidence type="ECO:0000259" key="9">
    <source>
        <dbReference type="PROSITE" id="PS50113"/>
    </source>
</evidence>
<dbReference type="GO" id="GO:0000156">
    <property type="term" value="F:phosphorelay response regulator activity"/>
    <property type="evidence" value="ECO:0007669"/>
    <property type="project" value="TreeGrafter"/>
</dbReference>
<dbReference type="InterPro" id="IPR036890">
    <property type="entry name" value="HATPase_C_sf"/>
</dbReference>
<dbReference type="SUPFAM" id="SSF47384">
    <property type="entry name" value="Homodimeric domain of signal transducing histidine kinase"/>
    <property type="match status" value="1"/>
</dbReference>
<dbReference type="InterPro" id="IPR050351">
    <property type="entry name" value="BphY/WalK/GraS-like"/>
</dbReference>
<keyword evidence="6" id="KW-0472">Membrane</keyword>
<dbReference type="SMART" id="SM00387">
    <property type="entry name" value="HATPase_c"/>
    <property type="match status" value="1"/>
</dbReference>
<keyword evidence="4" id="KW-0808">Transferase</keyword>
<dbReference type="CDD" id="cd00130">
    <property type="entry name" value="PAS"/>
    <property type="match status" value="1"/>
</dbReference>
<dbReference type="InterPro" id="IPR003594">
    <property type="entry name" value="HATPase_dom"/>
</dbReference>
<dbReference type="PROSITE" id="PS50113">
    <property type="entry name" value="PAC"/>
    <property type="match status" value="1"/>
</dbReference>
<gene>
    <name evidence="10" type="ORF">EDD80_105110</name>
</gene>
<evidence type="ECO:0000256" key="4">
    <source>
        <dbReference type="ARBA" id="ARBA00022679"/>
    </source>
</evidence>
<dbReference type="PROSITE" id="PS50112">
    <property type="entry name" value="PAS"/>
    <property type="match status" value="1"/>
</dbReference>
<keyword evidence="11" id="KW-1185">Reference proteome</keyword>
<protein>
    <recommendedName>
        <fullName evidence="2">histidine kinase</fullName>
        <ecNumber evidence="2">2.7.13.3</ecNumber>
    </recommendedName>
</protein>
<dbReference type="PRINTS" id="PR00344">
    <property type="entry name" value="BCTRLSENSOR"/>
</dbReference>
<dbReference type="GO" id="GO:0030295">
    <property type="term" value="F:protein kinase activator activity"/>
    <property type="evidence" value="ECO:0007669"/>
    <property type="project" value="TreeGrafter"/>
</dbReference>
<dbReference type="Pfam" id="PF13188">
    <property type="entry name" value="PAS_8"/>
    <property type="match status" value="1"/>
</dbReference>
<dbReference type="Proteomes" id="UP000295807">
    <property type="component" value="Unassembled WGS sequence"/>
</dbReference>
<sequence>MAVRMGIPVNPEKAVEIESSYRQLVQGMPGAVYTCDREGRITFYNKASAALWGRKPEIGKDMWCGSWKIYEADGFTLMPLEKCPMAMKLRGQKVKPGTEIIIERPDGVKRNVAVYPETIYDSSGNIAGAFNMLMDITVQKRAENVLRVGKEQYRKLAEDLEMRVQRRTQALSKANQYLERSNKELEQFAFVTSHDLQEPLRKIQTYGEILYNKHAGSMDEKGRAYLGKIVSSSRRLSTLINSLLTFSLLNQPGGTLEPVDLNKVLHDVLDDFELLIKEKQAVINADPLPWIKADPLQINQIFSNLVSNALKFSREGVAPVIEIKIRKLPAKEMALHVSLDKHLSYFELLVVDNGIGFEQKHAEKIFEIFQRLHDKQTYKGTGIGLTICAKAVANHRGHIYARSGKKKGASFYVLLPFEHESTPGNLNQTGEPAPAAES</sequence>
<dbReference type="SMART" id="SM00388">
    <property type="entry name" value="HisKA"/>
    <property type="match status" value="1"/>
</dbReference>
<evidence type="ECO:0000259" key="7">
    <source>
        <dbReference type="PROSITE" id="PS50109"/>
    </source>
</evidence>
<dbReference type="PANTHER" id="PTHR42878:SF15">
    <property type="entry name" value="BACTERIOPHYTOCHROME"/>
    <property type="match status" value="1"/>
</dbReference>
<dbReference type="NCBIfam" id="TIGR00229">
    <property type="entry name" value="sensory_box"/>
    <property type="match status" value="1"/>
</dbReference>
<evidence type="ECO:0000256" key="3">
    <source>
        <dbReference type="ARBA" id="ARBA00022553"/>
    </source>
</evidence>